<sequence length="1015" mass="116920">MPKKVKQSIYDFYKEKSDYLIERYGEKSVVLMMVGSFFEIYGFKNTITGDIFGSPIVHVSDVTGLSIADKSGNTGEENVTCVMAGFPDYRIDHFLSKLNKAGYTVAVYTQKKGEKGSIIRTQDYITSPGTFFHDNDLVVSNNITCVWLENTPPSRLYTKSRIVIGVSTIDILTGDSNYNQFINDYDHKPNNFDELERYLTVYNPKEIIFIYNDTNLSSSKLDDIVNFVSGYNCVNRRINLNDTSNELSLMAVNCEKQTYQYTTFDTFFKPIDIYTFMEEHNFNYECCSSSSFSFLLNYAQSHNSSLVKRLPFPTKEYKQSYMVVGNHSLKQLNIIDTHDSNGKYSSVLKLMNKCYTNMGKREFSYQLLHPSLDTEWITQQYYMIDIFQKFISEHDDTSLKTQMRSCLVNSCDLSRYFRRIVMNKLRFCDIATLYDTIGYVRKLLHIVCVDTNIMNYMGTLLHNEVPFELLTNHLKYLDDIYETYIDVEKCKSYSIENIHSCNFIKKGNFEYLDNAEEKYVTTIDILNNITSTFNTIYDTNKTTKRNSVPCRIQKTEKSGYYIDSTKTHTKTILDNVDKNLKVLYKSSYNGKFSEFCLTDTITTTKSKQSRLRFTSRQIDAVSMKNLQYKNELECQLKSAFNIITDLFKSNEQVFSDLSTFMKHIDVLFLKARLSTELNYCRPTINTTRQEESYIDAKGLRHTLIEHIQTQEIYVPNDITIGVNDEDDCEDYRSMLLFGTNAVGKSSFIKSVGIALILAQSGMYVPCSSFEYSPFESIYTRIIGNDNIFKGLSTFAVEMIELQNILRYSNEKTLVLGDELCSGTEHGSAISIFVAGVQYLTMKGTKSIFATHFHEVTNMEELTGMKDIVFKHMSVEYDAVMDALIYNRIIKDGPGSNSYGLEVCKSLNLPVDFLDMAQNIRIRVHEEDKTVAHHKVSHFNSKKIMGNCEMCGKKGADVHHMQYQSDADERGFIKTFHKNHTANLMNLCKNCHDKIHLKNTKLVKRKTTRGKKIVEL</sequence>
<dbReference type="InterPro" id="IPR036678">
    <property type="entry name" value="MutS_con_dom_sf"/>
</dbReference>
<dbReference type="Pfam" id="PF01624">
    <property type="entry name" value="MutS_I"/>
    <property type="match status" value="1"/>
</dbReference>
<dbReference type="InterPro" id="IPR000432">
    <property type="entry name" value="DNA_mismatch_repair_MutS_C"/>
</dbReference>
<dbReference type="InterPro" id="IPR017261">
    <property type="entry name" value="DNA_mismatch_repair_MutS/MSH"/>
</dbReference>
<dbReference type="InterPro" id="IPR016151">
    <property type="entry name" value="DNA_mismatch_repair_MutS_N"/>
</dbReference>
<dbReference type="InterPro" id="IPR027417">
    <property type="entry name" value="P-loop_NTPase"/>
</dbReference>
<dbReference type="SUPFAM" id="SSF52540">
    <property type="entry name" value="P-loop containing nucleoside triphosphate hydrolases"/>
    <property type="match status" value="1"/>
</dbReference>
<evidence type="ECO:0000259" key="7">
    <source>
        <dbReference type="SMART" id="SM00533"/>
    </source>
</evidence>
<dbReference type="InterPro" id="IPR036187">
    <property type="entry name" value="DNA_mismatch_repair_MutS_sf"/>
</dbReference>
<protein>
    <submittedName>
        <fullName evidence="9">DNA mismatch repair protein, MutS-like protein</fullName>
    </submittedName>
</protein>
<evidence type="ECO:0000256" key="6">
    <source>
        <dbReference type="ARBA" id="ARBA00023204"/>
    </source>
</evidence>
<proteinExistence type="inferred from homology"/>
<evidence type="ECO:0000256" key="3">
    <source>
        <dbReference type="ARBA" id="ARBA00022763"/>
    </source>
</evidence>
<dbReference type="PANTHER" id="PTHR11361">
    <property type="entry name" value="DNA MISMATCH REPAIR PROTEIN MUTS FAMILY MEMBER"/>
    <property type="match status" value="1"/>
</dbReference>
<evidence type="ECO:0000259" key="8">
    <source>
        <dbReference type="SMART" id="SM00534"/>
    </source>
</evidence>
<keyword evidence="5" id="KW-0238">DNA-binding</keyword>
<dbReference type="CDD" id="cd00085">
    <property type="entry name" value="HNHc"/>
    <property type="match status" value="1"/>
</dbReference>
<dbReference type="EMBL" id="JH611180">
    <property type="protein sequence ID" value="EJP73164.1"/>
    <property type="molecule type" value="Genomic_DNA"/>
</dbReference>
<dbReference type="SMART" id="SM00534">
    <property type="entry name" value="MUTSac"/>
    <property type="match status" value="1"/>
</dbReference>
<feature type="domain" description="DNA mismatch repair protein MutS core" evidence="7">
    <location>
        <begin position="342"/>
        <end position="707"/>
    </location>
</feature>
<organism evidence="9 10">
    <name type="scientific">SAR86 cluster bacterium SAR86B</name>
    <dbReference type="NCBI Taxonomy" id="1123867"/>
    <lineage>
        <taxon>Bacteria</taxon>
        <taxon>Pseudomonadati</taxon>
        <taxon>Pseudomonadota</taxon>
        <taxon>Gammaproteobacteria</taxon>
        <taxon>SAR86 cluster</taxon>
    </lineage>
</organism>
<dbReference type="Gene3D" id="3.40.50.300">
    <property type="entry name" value="P-loop containing nucleotide triphosphate hydrolases"/>
    <property type="match status" value="1"/>
</dbReference>
<dbReference type="Gene3D" id="1.10.1420.10">
    <property type="match status" value="2"/>
</dbReference>
<keyword evidence="6" id="KW-0234">DNA repair</keyword>
<evidence type="ECO:0000256" key="5">
    <source>
        <dbReference type="ARBA" id="ARBA00023125"/>
    </source>
</evidence>
<dbReference type="HOGENOM" id="CLU_002472_3_1_6"/>
<evidence type="ECO:0000256" key="2">
    <source>
        <dbReference type="ARBA" id="ARBA00022741"/>
    </source>
</evidence>
<dbReference type="SUPFAM" id="SSF48334">
    <property type="entry name" value="DNA repair protein MutS, domain III"/>
    <property type="match status" value="1"/>
</dbReference>
<name>J4KSR5_9GAMM</name>
<dbReference type="GO" id="GO:0030983">
    <property type="term" value="F:mismatched DNA binding"/>
    <property type="evidence" value="ECO:0007669"/>
    <property type="project" value="InterPro"/>
</dbReference>
<dbReference type="Pfam" id="PF05192">
    <property type="entry name" value="MutS_III"/>
    <property type="match status" value="1"/>
</dbReference>
<dbReference type="InterPro" id="IPR007695">
    <property type="entry name" value="DNA_mismatch_repair_MutS-lik_N"/>
</dbReference>
<gene>
    <name evidence="9" type="ORF">NT02SARS_1611</name>
</gene>
<dbReference type="AlphaFoldDB" id="J4KSR5"/>
<evidence type="ECO:0000313" key="9">
    <source>
        <dbReference type="EMBL" id="EJP73164.1"/>
    </source>
</evidence>
<keyword evidence="2" id="KW-0547">Nucleotide-binding</keyword>
<keyword evidence="3" id="KW-0227">DNA damage</keyword>
<accession>J4KSR5</accession>
<comment type="similarity">
    <text evidence="1">Belongs to the DNA mismatch repair MutS family.</text>
</comment>
<dbReference type="Pfam" id="PF00488">
    <property type="entry name" value="MutS_V"/>
    <property type="match status" value="1"/>
</dbReference>
<feature type="domain" description="DNA mismatch repair proteins mutS family" evidence="8">
    <location>
        <begin position="731"/>
        <end position="921"/>
    </location>
</feature>
<reference evidence="9 10" key="1">
    <citation type="journal article" date="2012" name="ISME J.">
        <title>Genomic insights to SAR86, an abundant and uncultivated marine bacterial lineage.</title>
        <authorList>
            <person name="Dupont C.L."/>
            <person name="Rusch D.B."/>
            <person name="Yooseph S."/>
            <person name="Lombardo M.J."/>
            <person name="Richter R.A."/>
            <person name="Valas R."/>
            <person name="Novotny M."/>
            <person name="Yee-Greenbaum J."/>
            <person name="Selengut J.D."/>
            <person name="Haft D.H."/>
            <person name="Halpern A.L."/>
            <person name="Lasken R.S."/>
            <person name="Nealson K."/>
            <person name="Friedman R."/>
            <person name="Venter J.C."/>
        </authorList>
    </citation>
    <scope>NUCLEOTIDE SEQUENCE [LARGE SCALE GENOMIC DNA]</scope>
</reference>
<evidence type="ECO:0000313" key="10">
    <source>
        <dbReference type="Proteomes" id="UP000010116"/>
    </source>
</evidence>
<dbReference type="Gene3D" id="3.40.1170.10">
    <property type="entry name" value="DNA repair protein MutS, domain I"/>
    <property type="match status" value="1"/>
</dbReference>
<dbReference type="GO" id="GO:0140664">
    <property type="term" value="F:ATP-dependent DNA damage sensor activity"/>
    <property type="evidence" value="ECO:0007669"/>
    <property type="project" value="InterPro"/>
</dbReference>
<dbReference type="PIRSF" id="PIRSF037677">
    <property type="entry name" value="DNA_mis_repair_Msh6"/>
    <property type="match status" value="1"/>
</dbReference>
<dbReference type="Proteomes" id="UP000010116">
    <property type="component" value="Unassembled WGS sequence"/>
</dbReference>
<dbReference type="PANTHER" id="PTHR11361:SF34">
    <property type="entry name" value="DNA MISMATCH REPAIR PROTEIN MSH1, MITOCHONDRIAL"/>
    <property type="match status" value="1"/>
</dbReference>
<dbReference type="GO" id="GO:0006298">
    <property type="term" value="P:mismatch repair"/>
    <property type="evidence" value="ECO:0007669"/>
    <property type="project" value="InterPro"/>
</dbReference>
<dbReference type="SMART" id="SM00533">
    <property type="entry name" value="MUTSd"/>
    <property type="match status" value="1"/>
</dbReference>
<dbReference type="SUPFAM" id="SSF55271">
    <property type="entry name" value="DNA repair protein MutS, domain I"/>
    <property type="match status" value="1"/>
</dbReference>
<keyword evidence="4" id="KW-0067">ATP-binding</keyword>
<dbReference type="GO" id="GO:0005524">
    <property type="term" value="F:ATP binding"/>
    <property type="evidence" value="ECO:0007669"/>
    <property type="project" value="UniProtKB-KW"/>
</dbReference>
<evidence type="ECO:0000256" key="1">
    <source>
        <dbReference type="ARBA" id="ARBA00006271"/>
    </source>
</evidence>
<dbReference type="InterPro" id="IPR007696">
    <property type="entry name" value="DNA_mismatch_repair_MutS_core"/>
</dbReference>
<dbReference type="SUPFAM" id="SSF53150">
    <property type="entry name" value="DNA repair protein MutS, domain II"/>
    <property type="match status" value="1"/>
</dbReference>
<evidence type="ECO:0000256" key="4">
    <source>
        <dbReference type="ARBA" id="ARBA00022840"/>
    </source>
</evidence>
<dbReference type="InterPro" id="IPR003615">
    <property type="entry name" value="HNH_nuc"/>
</dbReference>
<dbReference type="InterPro" id="IPR045076">
    <property type="entry name" value="MutS"/>
</dbReference>
<dbReference type="Gene3D" id="3.30.420.110">
    <property type="entry name" value="MutS, connector domain"/>
    <property type="match status" value="1"/>
</dbReference>